<evidence type="ECO:0000313" key="1">
    <source>
        <dbReference type="EMBL" id="KAJ1530190.1"/>
    </source>
</evidence>
<organism evidence="1 2">
    <name type="scientific">Megalurothrips usitatus</name>
    <name type="common">bean blossom thrips</name>
    <dbReference type="NCBI Taxonomy" id="439358"/>
    <lineage>
        <taxon>Eukaryota</taxon>
        <taxon>Metazoa</taxon>
        <taxon>Ecdysozoa</taxon>
        <taxon>Arthropoda</taxon>
        <taxon>Hexapoda</taxon>
        <taxon>Insecta</taxon>
        <taxon>Pterygota</taxon>
        <taxon>Neoptera</taxon>
        <taxon>Paraneoptera</taxon>
        <taxon>Thysanoptera</taxon>
        <taxon>Terebrantia</taxon>
        <taxon>Thripoidea</taxon>
        <taxon>Thripidae</taxon>
        <taxon>Megalurothrips</taxon>
    </lineage>
</organism>
<evidence type="ECO:0000313" key="2">
    <source>
        <dbReference type="Proteomes" id="UP001075354"/>
    </source>
</evidence>
<name>A0AAV7XXU9_9NEOP</name>
<keyword evidence="2" id="KW-1185">Reference proteome</keyword>
<protein>
    <submittedName>
        <fullName evidence="1">Uncharacterized protein</fullName>
    </submittedName>
</protein>
<accession>A0AAV7XXU9</accession>
<proteinExistence type="predicted"/>
<reference evidence="1" key="1">
    <citation type="submission" date="2022-12" db="EMBL/GenBank/DDBJ databases">
        <title>Chromosome-level genome assembly of the bean flower thrips Megalurothrips usitatus.</title>
        <authorList>
            <person name="Ma L."/>
            <person name="Liu Q."/>
            <person name="Li H."/>
            <person name="Cai W."/>
        </authorList>
    </citation>
    <scope>NUCLEOTIDE SEQUENCE</scope>
    <source>
        <strain evidence="1">Cailab_2022a</strain>
    </source>
</reference>
<comment type="caution">
    <text evidence="1">The sequence shown here is derived from an EMBL/GenBank/DDBJ whole genome shotgun (WGS) entry which is preliminary data.</text>
</comment>
<gene>
    <name evidence="1" type="ORF">ONE63_005117</name>
</gene>
<sequence>MKLFKVLVMDPNEMRNKPPLISHDDLTKHKRIRLNANEFRCFLRYFGLMFGHLVKDEDKDVWNLYLIARQIQVIVTAPKVFSSTYRSEAKYKEGSDVAQKSYNRINLPFTIAKRHQLKLAFRFLSGRGLVPKFEYTALHCVPVQSVKNYDKFSHVIPADRQGVWNCVNKLKVNGAQYYLGAVVLLSLRPDNLPVFGSICVISLPDDSLAFLVVQELEIIRFDRHVHAYEVKMGNQWHFIEIDTLLHFWPTHVRFINVHYVSYRCSVSTFAKSRVI</sequence>
<dbReference type="EMBL" id="JAPTSV010000002">
    <property type="protein sequence ID" value="KAJ1530190.1"/>
    <property type="molecule type" value="Genomic_DNA"/>
</dbReference>
<dbReference type="Proteomes" id="UP001075354">
    <property type="component" value="Chromosome 2"/>
</dbReference>
<dbReference type="AlphaFoldDB" id="A0AAV7XXU9"/>